<dbReference type="GO" id="GO:0005975">
    <property type="term" value="P:carbohydrate metabolic process"/>
    <property type="evidence" value="ECO:0007669"/>
    <property type="project" value="InterPro"/>
</dbReference>
<proteinExistence type="predicted"/>
<dbReference type="EMBL" id="WYET01000003">
    <property type="protein sequence ID" value="NVN17855.1"/>
    <property type="molecule type" value="Genomic_DNA"/>
</dbReference>
<gene>
    <name evidence="2" type="ORF">GUA46_05840</name>
</gene>
<keyword evidence="3" id="KW-1185">Reference proteome</keyword>
<evidence type="ECO:0000259" key="1">
    <source>
        <dbReference type="Pfam" id="PF03190"/>
    </source>
</evidence>
<dbReference type="PROSITE" id="PS51257">
    <property type="entry name" value="PROKAR_LIPOPROTEIN"/>
    <property type="match status" value="1"/>
</dbReference>
<dbReference type="SUPFAM" id="SSF48208">
    <property type="entry name" value="Six-hairpin glycosidases"/>
    <property type="match status" value="1"/>
</dbReference>
<evidence type="ECO:0000313" key="3">
    <source>
        <dbReference type="Proteomes" id="UP000558089"/>
    </source>
</evidence>
<dbReference type="AlphaFoldDB" id="A0A850NHF8"/>
<dbReference type="PIRSF" id="PIRSF006402">
    <property type="entry name" value="UCP006402_thioredoxin"/>
    <property type="match status" value="1"/>
</dbReference>
<comment type="caution">
    <text evidence="2">The sequence shown here is derived from an EMBL/GenBank/DDBJ whole genome shotgun (WGS) entry which is preliminary data.</text>
</comment>
<feature type="domain" description="Spermatogenesis-associated protein 20-like TRX" evidence="1">
    <location>
        <begin position="29"/>
        <end position="184"/>
    </location>
</feature>
<dbReference type="InterPro" id="IPR004879">
    <property type="entry name" value="Ssp411-like_TRX"/>
</dbReference>
<dbReference type="SUPFAM" id="SSF52833">
    <property type="entry name" value="Thioredoxin-like"/>
    <property type="match status" value="1"/>
</dbReference>
<dbReference type="Pfam" id="PF03663">
    <property type="entry name" value="Glyco_hydro_76"/>
    <property type="match status" value="1"/>
</dbReference>
<dbReference type="InterPro" id="IPR005198">
    <property type="entry name" value="Glyco_hydro_76"/>
</dbReference>
<dbReference type="PANTHER" id="PTHR42899">
    <property type="entry name" value="SPERMATOGENESIS-ASSOCIATED PROTEIN 20"/>
    <property type="match status" value="1"/>
</dbReference>
<dbReference type="Gene3D" id="1.50.10.20">
    <property type="match status" value="1"/>
</dbReference>
<dbReference type="InterPro" id="IPR024705">
    <property type="entry name" value="Ssp411"/>
</dbReference>
<dbReference type="InterPro" id="IPR008928">
    <property type="entry name" value="6-hairpin_glycosidase_sf"/>
</dbReference>
<reference evidence="2 3" key="1">
    <citation type="submission" date="2020-01" db="EMBL/GenBank/DDBJ databases">
        <title>Draft Genome Analysis of Muricauda sp. HICW Isolated from coastal seawater of PR China.</title>
        <authorList>
            <person name="Chen M.-X."/>
        </authorList>
    </citation>
    <scope>NUCLEOTIDE SEQUENCE [LARGE SCALE GENOMIC DNA]</scope>
    <source>
        <strain evidence="2 3">HICW</strain>
    </source>
</reference>
<dbReference type="Pfam" id="PF03190">
    <property type="entry name" value="Thioredox_DsbH"/>
    <property type="match status" value="1"/>
</dbReference>
<sequence length="699" mass="80489">MKKVLFFILFGTVALGCKQNSDNMSHKHTNALIHETSPYLLQHAHNPVNWEAWHPDVLEKAQKEDKLLLISIGYAACHWCHVMEKECFEDETVAQVMNDNFINIKIDREERPDVDQIYMDAIQMISGQGGWPLNIVALPDGRPFWGATYVPKDNWIKSLEQLAELYKNDKQRVTEYATDLANGLQAINLVENNVDSELYSLEQLDSAVQNWTQYFDTFLGGHKRAPKFMMPNNWEFLLHYATTTNKPEIMEFVDTTLTRMAYGGVYDQVGGGFSRYAVDVKWHVPHFEKMLYDNGQLTSLYAKAYAVTKNDLYKGVVAETIAFVQEELLDKSGGFFSSLDADSLDGHGSLKEGAYYVWTKEQLINLLGNDFELFQAYFNINSYGHWEEQNYVLIRDKNDEEIANSFGIDIETLRKTIKKGLATLKNERNKRPRPRLDDKILTSWNGLMLKGLVDAYRYLENEAYLDLALKNAEFIERELIKEDGSLYRNHKNGTSTINAFLDDYATVIDAYFALYEVTFDEKWLKLSKNLLKYTKKHFFDNESGMFFYTSDQDQSLIRRTIEVDDNVISSSNSMMAINLYKFDKLFRGEGYGETSNQMLKNVQKDFDRRAQGFSNWLHLVLFNNKNFYEVAIIGDDYMDMAQQIGKEYLPNSILAGSKKNGNLDLLKNRKVPGKTLVYVCQEGACKLPVSTAKEALEQL</sequence>
<dbReference type="Gene3D" id="3.40.30.10">
    <property type="entry name" value="Glutaredoxin"/>
    <property type="match status" value="1"/>
</dbReference>
<evidence type="ECO:0000313" key="2">
    <source>
        <dbReference type="EMBL" id="NVN17855.1"/>
    </source>
</evidence>
<accession>A0A850NHF8</accession>
<dbReference type="InterPro" id="IPR036249">
    <property type="entry name" value="Thioredoxin-like_sf"/>
</dbReference>
<protein>
    <submittedName>
        <fullName evidence="2">DUF255 domain-containing protein</fullName>
    </submittedName>
</protein>
<dbReference type="CDD" id="cd02955">
    <property type="entry name" value="SSP411"/>
    <property type="match status" value="1"/>
</dbReference>
<dbReference type="PANTHER" id="PTHR42899:SF1">
    <property type="entry name" value="SPERMATOGENESIS-ASSOCIATED PROTEIN 20"/>
    <property type="match status" value="1"/>
</dbReference>
<organism evidence="2 3">
    <name type="scientific">Flagellimonas chongwuensis</name>
    <dbReference type="NCBI Taxonomy" id="2697365"/>
    <lineage>
        <taxon>Bacteria</taxon>
        <taxon>Pseudomonadati</taxon>
        <taxon>Bacteroidota</taxon>
        <taxon>Flavobacteriia</taxon>
        <taxon>Flavobacteriales</taxon>
        <taxon>Flavobacteriaceae</taxon>
        <taxon>Flagellimonas</taxon>
    </lineage>
</organism>
<name>A0A850NHF8_9FLAO</name>
<dbReference type="Proteomes" id="UP000558089">
    <property type="component" value="Unassembled WGS sequence"/>
</dbReference>